<dbReference type="GO" id="GO:0016887">
    <property type="term" value="F:ATP hydrolysis activity"/>
    <property type="evidence" value="ECO:0007669"/>
    <property type="project" value="InterPro"/>
</dbReference>
<dbReference type="InterPro" id="IPR003959">
    <property type="entry name" value="ATPase_AAA_core"/>
</dbReference>
<reference evidence="3 4" key="1">
    <citation type="submission" date="2017-01" db="EMBL/GenBank/DDBJ databases">
        <authorList>
            <person name="Mah S.A."/>
            <person name="Swanson W.J."/>
            <person name="Moy G.W."/>
            <person name="Vacquier V.D."/>
        </authorList>
    </citation>
    <scope>NUCLEOTIDE SEQUENCE [LARGE SCALE GENOMIC DNA]</scope>
    <source>
        <strain evidence="3 4">RU36E</strain>
    </source>
</reference>
<dbReference type="PANTHER" id="PTHR43581">
    <property type="entry name" value="ATP/GTP PHOSPHATASE"/>
    <property type="match status" value="1"/>
</dbReference>
<dbReference type="RefSeq" id="WP_076425581.1">
    <property type="nucleotide sequence ID" value="NZ_FTMP01000002.1"/>
</dbReference>
<accession>A0A1N6QNT6</accession>
<sequence>MHIKNIQIENFKAFKKINIECNERFNVIVGENNIGKSTIFEALSLWKFAYDSLIQERNKNKFYKASTNYYLSFSSLSQIRLVDDDDIFYAPSIGSAAITLTIVDNEKSFDLKIKFEKPGIKNSYLRIFNSDNFEAFERFSEHIKNKQCTLKNALFIYQTRPISTIFKDEPFYNNAQIERKISIGKSHDVLRNKILKTENPQATKVSERFASLEGRLERVLKRRYTIRFKNKNRTDEEYVRITIENDKQRELEASLMGSGFLQVVEIFSTIEYIEKNTDGICLILIDEPDSHIHSDLQSHLIDELKSHNDSQAFVITHNDRLINKVNPGELYFLNNAIKENGKLTALQIDEFPKVKEALASILSEIEQDNQTPILITEGASDQNILCTAWAKLFPENEMPFKIIPSGIQIDESKRTGNADSVRRSIEYISTLSDQTIIGLFDNDREGNEQFKGLNSNIFEPHSAVNFCRKHLTKNIYGMLLPITPHRKIFSSPQNIIQRYFVIEHYFSDEILDANEMKDEPILGTEVFEIKGNKSKFATACANLDASEFENFRLLFDEITKIINQ</sequence>
<dbReference type="Gene3D" id="3.40.50.300">
    <property type="entry name" value="P-loop containing nucleotide triphosphate hydrolases"/>
    <property type="match status" value="1"/>
</dbReference>
<evidence type="ECO:0000313" key="3">
    <source>
        <dbReference type="EMBL" id="SIQ18234.1"/>
    </source>
</evidence>
<dbReference type="EMBL" id="FTMP01000002">
    <property type="protein sequence ID" value="SIQ18234.1"/>
    <property type="molecule type" value="Genomic_DNA"/>
</dbReference>
<dbReference type="InterPro" id="IPR041685">
    <property type="entry name" value="AAA_GajA/Old/RecF-like"/>
</dbReference>
<dbReference type="AlphaFoldDB" id="A0A1N6QNT6"/>
<name>A0A1N6QNT6_AQUAC</name>
<dbReference type="Pfam" id="PF13304">
    <property type="entry name" value="AAA_21"/>
    <property type="match status" value="1"/>
</dbReference>
<gene>
    <name evidence="3" type="ORF">SAMN05878282_102576</name>
</gene>
<dbReference type="InterPro" id="IPR027417">
    <property type="entry name" value="P-loop_NTPase"/>
</dbReference>
<dbReference type="GO" id="GO:0005524">
    <property type="term" value="F:ATP binding"/>
    <property type="evidence" value="ECO:0007669"/>
    <property type="project" value="InterPro"/>
</dbReference>
<dbReference type="SUPFAM" id="SSF52540">
    <property type="entry name" value="P-loop containing nucleoside triphosphate hydrolases"/>
    <property type="match status" value="1"/>
</dbReference>
<feature type="domain" description="ATPase AAA-type core" evidence="2">
    <location>
        <begin position="212"/>
        <end position="323"/>
    </location>
</feature>
<feature type="domain" description="Endonuclease GajA/Old nuclease/RecF-like AAA" evidence="1">
    <location>
        <begin position="1"/>
        <end position="208"/>
    </location>
</feature>
<organism evidence="3 4">
    <name type="scientific">Aquipseudomonas alcaligenes</name>
    <name type="common">Pseudomonas alcaligenes</name>
    <dbReference type="NCBI Taxonomy" id="43263"/>
    <lineage>
        <taxon>Bacteria</taxon>
        <taxon>Pseudomonadati</taxon>
        <taxon>Pseudomonadota</taxon>
        <taxon>Gammaproteobacteria</taxon>
        <taxon>Pseudomonadales</taxon>
        <taxon>Pseudomonadaceae</taxon>
        <taxon>Aquipseudomonas</taxon>
    </lineage>
</organism>
<dbReference type="PANTHER" id="PTHR43581:SF2">
    <property type="entry name" value="EXCINUCLEASE ATPASE SUBUNIT"/>
    <property type="match status" value="1"/>
</dbReference>
<evidence type="ECO:0000313" key="4">
    <source>
        <dbReference type="Proteomes" id="UP000185841"/>
    </source>
</evidence>
<protein>
    <submittedName>
        <fullName evidence="3">AAA ATPase domain-containing protein</fullName>
    </submittedName>
</protein>
<proteinExistence type="predicted"/>
<dbReference type="InterPro" id="IPR051396">
    <property type="entry name" value="Bact_Antivir_Def_Nuclease"/>
</dbReference>
<dbReference type="Proteomes" id="UP000185841">
    <property type="component" value="Unassembled WGS sequence"/>
</dbReference>
<evidence type="ECO:0000259" key="1">
    <source>
        <dbReference type="Pfam" id="PF13175"/>
    </source>
</evidence>
<evidence type="ECO:0000259" key="2">
    <source>
        <dbReference type="Pfam" id="PF13304"/>
    </source>
</evidence>
<dbReference type="Pfam" id="PF13175">
    <property type="entry name" value="AAA_15"/>
    <property type="match status" value="1"/>
</dbReference>